<gene>
    <name evidence="1" type="ORF">FLL46_02955</name>
</gene>
<dbReference type="Gene3D" id="3.30.70.2970">
    <property type="entry name" value="Protein of unknown function (DUF541), domain 2"/>
    <property type="match status" value="1"/>
</dbReference>
<accession>A0A545UK61</accession>
<dbReference type="GO" id="GO:0006974">
    <property type="term" value="P:DNA damage response"/>
    <property type="evidence" value="ECO:0007669"/>
    <property type="project" value="TreeGrafter"/>
</dbReference>
<protein>
    <submittedName>
        <fullName evidence="1">DUF541 domain-containing protein</fullName>
    </submittedName>
</protein>
<comment type="caution">
    <text evidence="1">The sequence shown here is derived from an EMBL/GenBank/DDBJ whole genome shotgun (WGS) entry which is preliminary data.</text>
</comment>
<dbReference type="PANTHER" id="PTHR34387:SF1">
    <property type="entry name" value="PERIPLASMIC IMMUNOGENIC PROTEIN"/>
    <property type="match status" value="1"/>
</dbReference>
<evidence type="ECO:0000313" key="2">
    <source>
        <dbReference type="Proteomes" id="UP000315439"/>
    </source>
</evidence>
<dbReference type="RefSeq" id="WP_142891912.1">
    <property type="nucleotide sequence ID" value="NZ_ML660160.1"/>
</dbReference>
<sequence>MNTSTMRITLTKLTKLFFLLVIVNLTSLLSVNAQSLDQPHISVQGSASQSISPDELSWSLAIKTLEKELPLAAKKHAETSREVMRLLKQHKIDAKDIQTTQMQFGENKQYKHQSWVIEGYFASSQITFKLRDLDKYSKLWKALVKQANVSMNGFSYGHSKYKKIQNEVQQQALLVAKKKAEKLARTLKNKVGRVLVIEEEGSNPIRPYVGSRMQAMDASAESQPIAHGTITINARIKAVFQLVE</sequence>
<evidence type="ECO:0000313" key="1">
    <source>
        <dbReference type="EMBL" id="TQV89848.1"/>
    </source>
</evidence>
<name>A0A545UK61_9GAMM</name>
<organism evidence="1 2">
    <name type="scientific">Aliikangiella coralliicola</name>
    <dbReference type="NCBI Taxonomy" id="2592383"/>
    <lineage>
        <taxon>Bacteria</taxon>
        <taxon>Pseudomonadati</taxon>
        <taxon>Pseudomonadota</taxon>
        <taxon>Gammaproteobacteria</taxon>
        <taxon>Oceanospirillales</taxon>
        <taxon>Pleioneaceae</taxon>
        <taxon>Aliikangiella</taxon>
    </lineage>
</organism>
<dbReference type="OrthoDB" id="6076439at2"/>
<dbReference type="InterPro" id="IPR007497">
    <property type="entry name" value="SIMPL/DUF541"/>
</dbReference>
<dbReference type="Proteomes" id="UP000315439">
    <property type="component" value="Unassembled WGS sequence"/>
</dbReference>
<reference evidence="1 2" key="1">
    <citation type="submission" date="2019-07" db="EMBL/GenBank/DDBJ databases">
        <title>Draft genome for Aliikangiella sp. M105.</title>
        <authorList>
            <person name="Wang G."/>
        </authorList>
    </citation>
    <scope>NUCLEOTIDE SEQUENCE [LARGE SCALE GENOMIC DNA]</scope>
    <source>
        <strain evidence="1 2">M105</strain>
    </source>
</reference>
<dbReference type="EMBL" id="VIKS01000001">
    <property type="protein sequence ID" value="TQV89848.1"/>
    <property type="molecule type" value="Genomic_DNA"/>
</dbReference>
<dbReference type="InterPro" id="IPR052022">
    <property type="entry name" value="26kDa_periplasmic_antigen"/>
</dbReference>
<dbReference type="Pfam" id="PF04402">
    <property type="entry name" value="SIMPL"/>
    <property type="match status" value="1"/>
</dbReference>
<dbReference type="PANTHER" id="PTHR34387">
    <property type="entry name" value="SLR1258 PROTEIN"/>
    <property type="match status" value="1"/>
</dbReference>
<proteinExistence type="predicted"/>
<dbReference type="Gene3D" id="3.30.110.170">
    <property type="entry name" value="Protein of unknown function (DUF541), domain 1"/>
    <property type="match status" value="1"/>
</dbReference>
<dbReference type="AlphaFoldDB" id="A0A545UK61"/>
<keyword evidence="2" id="KW-1185">Reference proteome</keyword>